<gene>
    <name evidence="1" type="ORF">JRQ81_015330</name>
</gene>
<dbReference type="AlphaFoldDB" id="A0A9Q0XUD1"/>
<evidence type="ECO:0000313" key="1">
    <source>
        <dbReference type="EMBL" id="KAJ7329156.1"/>
    </source>
</evidence>
<accession>A0A9Q0XUD1</accession>
<protein>
    <submittedName>
        <fullName evidence="1">Uncharacterized protein</fullName>
    </submittedName>
</protein>
<dbReference type="EMBL" id="JAPFRF010000006">
    <property type="protein sequence ID" value="KAJ7329156.1"/>
    <property type="molecule type" value="Genomic_DNA"/>
</dbReference>
<name>A0A9Q0XUD1_9SAUR</name>
<sequence>MQTTEPHPNKTLPTITTESAIHNNNLPVAEAELLRLKVSATLSSAQRLPCDLTSQERSALTSLRKDENLTILPVGKGSCTVILNTVDYYKKVISLLDDQHTYEKLKRDPINFKKKK</sequence>
<keyword evidence="2" id="KW-1185">Reference proteome</keyword>
<comment type="caution">
    <text evidence="1">The sequence shown here is derived from an EMBL/GenBank/DDBJ whole genome shotgun (WGS) entry which is preliminary data.</text>
</comment>
<dbReference type="OrthoDB" id="9909038at2759"/>
<dbReference type="Proteomes" id="UP001142489">
    <property type="component" value="Unassembled WGS sequence"/>
</dbReference>
<reference evidence="1" key="1">
    <citation type="journal article" date="2023" name="DNA Res.">
        <title>Chromosome-level genome assembly of Phrynocephalus forsythii using third-generation DNA sequencing and Hi-C analysis.</title>
        <authorList>
            <person name="Qi Y."/>
            <person name="Zhao W."/>
            <person name="Zhao Y."/>
            <person name="Niu C."/>
            <person name="Cao S."/>
            <person name="Zhang Y."/>
        </authorList>
    </citation>
    <scope>NUCLEOTIDE SEQUENCE</scope>
    <source>
        <tissue evidence="1">Muscle</tissue>
    </source>
</reference>
<organism evidence="1 2">
    <name type="scientific">Phrynocephalus forsythii</name>
    <dbReference type="NCBI Taxonomy" id="171643"/>
    <lineage>
        <taxon>Eukaryota</taxon>
        <taxon>Metazoa</taxon>
        <taxon>Chordata</taxon>
        <taxon>Craniata</taxon>
        <taxon>Vertebrata</taxon>
        <taxon>Euteleostomi</taxon>
        <taxon>Lepidosauria</taxon>
        <taxon>Squamata</taxon>
        <taxon>Bifurcata</taxon>
        <taxon>Unidentata</taxon>
        <taxon>Episquamata</taxon>
        <taxon>Toxicofera</taxon>
        <taxon>Iguania</taxon>
        <taxon>Acrodonta</taxon>
        <taxon>Agamidae</taxon>
        <taxon>Agaminae</taxon>
        <taxon>Phrynocephalus</taxon>
    </lineage>
</organism>
<evidence type="ECO:0000313" key="2">
    <source>
        <dbReference type="Proteomes" id="UP001142489"/>
    </source>
</evidence>
<proteinExistence type="predicted"/>